<proteinExistence type="predicted"/>
<evidence type="ECO:0000256" key="2">
    <source>
        <dbReference type="SAM" id="SignalP"/>
    </source>
</evidence>
<dbReference type="AlphaFoldDB" id="A0A7W8KHT4"/>
<evidence type="ECO:0000313" key="5">
    <source>
        <dbReference type="Proteomes" id="UP000539473"/>
    </source>
</evidence>
<protein>
    <submittedName>
        <fullName evidence="4">Uncharacterized protein</fullName>
    </submittedName>
</protein>
<dbReference type="Proteomes" id="UP000619376">
    <property type="component" value="Unassembled WGS sequence"/>
</dbReference>
<comment type="caution">
    <text evidence="4">The sequence shown here is derived from an EMBL/GenBank/DDBJ whole genome shotgun (WGS) entry which is preliminary data.</text>
</comment>
<evidence type="ECO:0000313" key="4">
    <source>
        <dbReference type="EMBL" id="MBB5378385.1"/>
    </source>
</evidence>
<reference evidence="6" key="2">
    <citation type="journal article" date="2019" name="Int. J. Syst. Evol. Microbiol.">
        <title>The Global Catalogue of Microorganisms (GCM) 10K type strain sequencing project: providing services to taxonomists for standard genome sequencing and annotation.</title>
        <authorList>
            <consortium name="The Broad Institute Genomics Platform"/>
            <consortium name="The Broad Institute Genome Sequencing Center for Infectious Disease"/>
            <person name="Wu L."/>
            <person name="Ma J."/>
        </authorList>
    </citation>
    <scope>NUCLEOTIDE SEQUENCE [LARGE SCALE GENOMIC DNA]</scope>
    <source>
        <strain evidence="6">CGMCC 1.18437</strain>
    </source>
</reference>
<keyword evidence="1" id="KW-0812">Transmembrane</keyword>
<keyword evidence="1" id="KW-1133">Transmembrane helix</keyword>
<reference evidence="3" key="1">
    <citation type="journal article" date="2014" name="Int. J. Syst. Evol. Microbiol.">
        <title>Complete genome of a new Firmicutes species belonging to the dominant human colonic microbiota ('Ruminococcus bicirculans') reveals two chromosomes and a selective capacity to utilize plant glucans.</title>
        <authorList>
            <consortium name="NISC Comparative Sequencing Program"/>
            <person name="Wegmann U."/>
            <person name="Louis P."/>
            <person name="Goesmann A."/>
            <person name="Henrissat B."/>
            <person name="Duncan S.H."/>
            <person name="Flint H.J."/>
        </authorList>
    </citation>
    <scope>NUCLEOTIDE SEQUENCE</scope>
    <source>
        <strain evidence="3">CGMCC 1.18437</strain>
    </source>
</reference>
<dbReference type="EMBL" id="BNAJ01000013">
    <property type="protein sequence ID" value="GHF59302.1"/>
    <property type="molecule type" value="Genomic_DNA"/>
</dbReference>
<name>A0A7W8KHT4_9DEIO</name>
<keyword evidence="6" id="KW-1185">Reference proteome</keyword>
<keyword evidence="1" id="KW-0472">Membrane</keyword>
<accession>A0A7W8KHT4</accession>
<dbReference type="Proteomes" id="UP000539473">
    <property type="component" value="Unassembled WGS sequence"/>
</dbReference>
<evidence type="ECO:0000256" key="1">
    <source>
        <dbReference type="SAM" id="Phobius"/>
    </source>
</evidence>
<keyword evidence="2" id="KW-0732">Signal</keyword>
<feature type="chain" id="PRO_5031448788" evidence="2">
    <location>
        <begin position="25"/>
        <end position="531"/>
    </location>
</feature>
<feature type="transmembrane region" description="Helical" evidence="1">
    <location>
        <begin position="435"/>
        <end position="459"/>
    </location>
</feature>
<evidence type="ECO:0000313" key="6">
    <source>
        <dbReference type="Proteomes" id="UP000619376"/>
    </source>
</evidence>
<feature type="transmembrane region" description="Helical" evidence="1">
    <location>
        <begin position="479"/>
        <end position="501"/>
    </location>
</feature>
<sequence>MNRTPHGWARVPVLAAALLGTAGAQDLGAYRQLAGNLDGAVRARAESAQAALARLDAATQALTLLKPTLRNRQLAAGLDDAMSSARAALARTPAELEAQVMLARGLMRKALYDQTLAQLVAGPANGTAQLQLLTREFGLSPEGTKAVMTENKTGHAERVAWRLQRAAASRVLSSLKATRPERTTASYVSLARATSWFTVLQDTAGSSGLKVSQFGDALRQLTSGQTTELAASLGVLRQGASALVASLVPEPRAITRRPQASGGDATPAVVVRAPVAVDSARSSVAGTPVTAGITQSADASPLYAALGRALAAAGHGDNAAARTELARATVALADVPASLRTARGYTDLVFNITAAQSRTALRVSDVQALIGQAANLEAAAAGRAPSTLDAVSGSVARSFSGWLRVLVFLLLAALAAVPLYLLNLAFGARNTYWRAVMVGTGLLLLPVFLEGVFGLLGALGDVSGAGALRGAANVTLSQGAYGLPVWALLCAVAIALMSYGFRGLCQQFGLMGSVGAARHPTQSGLEWDEDL</sequence>
<reference evidence="3" key="4">
    <citation type="submission" date="2024-05" db="EMBL/GenBank/DDBJ databases">
        <authorList>
            <person name="Sun Q."/>
            <person name="Zhou Y."/>
        </authorList>
    </citation>
    <scope>NUCLEOTIDE SEQUENCE</scope>
    <source>
        <strain evidence="3">CGMCC 1.18437</strain>
    </source>
</reference>
<feature type="signal peptide" evidence="2">
    <location>
        <begin position="1"/>
        <end position="24"/>
    </location>
</feature>
<evidence type="ECO:0000313" key="3">
    <source>
        <dbReference type="EMBL" id="GHF59302.1"/>
    </source>
</evidence>
<gene>
    <name evidence="3" type="ORF">GCM10017781_39460</name>
    <name evidence="4" type="ORF">HNQ07_003891</name>
</gene>
<dbReference type="EMBL" id="JACHFK010000012">
    <property type="protein sequence ID" value="MBB5378385.1"/>
    <property type="molecule type" value="Genomic_DNA"/>
</dbReference>
<dbReference type="RefSeq" id="WP_184114829.1">
    <property type="nucleotide sequence ID" value="NZ_BNAJ01000013.1"/>
</dbReference>
<reference evidence="4 5" key="3">
    <citation type="submission" date="2020-08" db="EMBL/GenBank/DDBJ databases">
        <title>Genomic Encyclopedia of Type Strains, Phase IV (KMG-IV): sequencing the most valuable type-strain genomes for metagenomic binning, comparative biology and taxonomic classification.</title>
        <authorList>
            <person name="Goeker M."/>
        </authorList>
    </citation>
    <scope>NUCLEOTIDE SEQUENCE [LARGE SCALE GENOMIC DNA]</scope>
    <source>
        <strain evidence="4 5">DSM 27521</strain>
    </source>
</reference>
<organism evidence="4 5">
    <name type="scientific">Deinococcus metalli</name>
    <dbReference type="NCBI Taxonomy" id="1141878"/>
    <lineage>
        <taxon>Bacteria</taxon>
        <taxon>Thermotogati</taxon>
        <taxon>Deinococcota</taxon>
        <taxon>Deinococci</taxon>
        <taxon>Deinococcales</taxon>
        <taxon>Deinococcaceae</taxon>
        <taxon>Deinococcus</taxon>
    </lineage>
</organism>
<feature type="transmembrane region" description="Helical" evidence="1">
    <location>
        <begin position="402"/>
        <end position="423"/>
    </location>
</feature>